<feature type="domain" description="POTRA" evidence="6">
    <location>
        <begin position="40"/>
        <end position="105"/>
    </location>
</feature>
<dbReference type="Pfam" id="PF01103">
    <property type="entry name" value="Omp85"/>
    <property type="match status" value="1"/>
</dbReference>
<comment type="subcellular location">
    <subcellularLocation>
        <location evidence="1">Membrane</location>
    </subcellularLocation>
</comment>
<dbReference type="Gene3D" id="2.40.160.50">
    <property type="entry name" value="membrane protein fhac: a member of the omp85/tpsb transporter family"/>
    <property type="match status" value="1"/>
</dbReference>
<keyword evidence="4" id="KW-0472">Membrane</keyword>
<gene>
    <name evidence="7" type="ORF">BSZ36_06945</name>
</gene>
<dbReference type="InterPro" id="IPR010827">
    <property type="entry name" value="BamA/TamA_POTRA"/>
</dbReference>
<accession>A0A259TYA3</accession>
<evidence type="ECO:0000256" key="1">
    <source>
        <dbReference type="ARBA" id="ARBA00004370"/>
    </source>
</evidence>
<sequence length="515" mass="53126">MLARQGYAFARVDSITPEAIHVTPGPRVLVRSLALIADSISTDGLQTGWATREGAPLAPEALAADLERLAEALRWRGYADARIEPLAGVAGTPPGYEVTIRVREGRREPIGRVAITGGSRVTDRFAARASGVRLGAPLDGITPEAVRRSVRASGAFAAVGQPTLARDADGTLVLQIPVESGPPGRADVVLGYLPPAAGQSGQVVGSGRVELLGPFGGGRALSLSLDRNPGLASRFSASARDPFVFGLPLAAAVAFEGESRDSTYNRQRLRGEVGARLGASVRAALTLAGESVQPGRAGARIGLDGLPRVRRSSAGFVGVALRYDDTDAPLAPRRGLQIATLVEQGVRTRGAAPEAPTPTRFSQQRLDVSARGYLPLAGRLVGAAGADAQLILNARGLDSGGGLIGADEGELIRYGGATSLRGYDEDALLGDAVGRLLAEARFLLGGDAFAFAFGDLGVVRRPPLAGEPGETRVLPGYGLGAQLDTGLGLVRLTYALNPDLPAARGKVHIGLGVGL</sequence>
<protein>
    <recommendedName>
        <fullName evidence="9">Bacterial surface antigen (D15) domain-containing protein</fullName>
    </recommendedName>
</protein>
<evidence type="ECO:0008006" key="9">
    <source>
        <dbReference type="Google" id="ProtNLM"/>
    </source>
</evidence>
<evidence type="ECO:0000313" key="8">
    <source>
        <dbReference type="Proteomes" id="UP000216446"/>
    </source>
</evidence>
<organism evidence="7 8">
    <name type="scientific">Rubricoccus marinus</name>
    <dbReference type="NCBI Taxonomy" id="716817"/>
    <lineage>
        <taxon>Bacteria</taxon>
        <taxon>Pseudomonadati</taxon>
        <taxon>Rhodothermota</taxon>
        <taxon>Rhodothermia</taxon>
        <taxon>Rhodothermales</taxon>
        <taxon>Rubricoccaceae</taxon>
        <taxon>Rubricoccus</taxon>
    </lineage>
</organism>
<dbReference type="Pfam" id="PF07244">
    <property type="entry name" value="POTRA"/>
    <property type="match status" value="1"/>
</dbReference>
<dbReference type="PANTHER" id="PTHR12815">
    <property type="entry name" value="SORTING AND ASSEMBLY MACHINERY SAMM50 PROTEIN FAMILY MEMBER"/>
    <property type="match status" value="1"/>
</dbReference>
<dbReference type="Proteomes" id="UP000216446">
    <property type="component" value="Unassembled WGS sequence"/>
</dbReference>
<comment type="caution">
    <text evidence="7">The sequence shown here is derived from an EMBL/GenBank/DDBJ whole genome shotgun (WGS) entry which is preliminary data.</text>
</comment>
<evidence type="ECO:0000259" key="5">
    <source>
        <dbReference type="Pfam" id="PF01103"/>
    </source>
</evidence>
<evidence type="ECO:0000256" key="3">
    <source>
        <dbReference type="ARBA" id="ARBA00022692"/>
    </source>
</evidence>
<name>A0A259TYA3_9BACT</name>
<reference evidence="7 8" key="1">
    <citation type="submission" date="2016-11" db="EMBL/GenBank/DDBJ databases">
        <title>Study of marine rhodopsin-containing bacteria.</title>
        <authorList>
            <person name="Yoshizawa S."/>
            <person name="Kumagai Y."/>
            <person name="Kogure K."/>
        </authorList>
    </citation>
    <scope>NUCLEOTIDE SEQUENCE [LARGE SCALE GENOMIC DNA]</scope>
    <source>
        <strain evidence="7 8">SG-29</strain>
    </source>
</reference>
<evidence type="ECO:0000256" key="2">
    <source>
        <dbReference type="ARBA" id="ARBA00022452"/>
    </source>
</evidence>
<evidence type="ECO:0000259" key="6">
    <source>
        <dbReference type="Pfam" id="PF07244"/>
    </source>
</evidence>
<evidence type="ECO:0000256" key="4">
    <source>
        <dbReference type="ARBA" id="ARBA00023136"/>
    </source>
</evidence>
<dbReference type="AlphaFoldDB" id="A0A259TYA3"/>
<keyword evidence="3" id="KW-0812">Transmembrane</keyword>
<dbReference type="InParanoid" id="A0A259TYA3"/>
<evidence type="ECO:0000313" key="7">
    <source>
        <dbReference type="EMBL" id="OZC02732.1"/>
    </source>
</evidence>
<dbReference type="GO" id="GO:0019867">
    <property type="term" value="C:outer membrane"/>
    <property type="evidence" value="ECO:0007669"/>
    <property type="project" value="InterPro"/>
</dbReference>
<keyword evidence="2" id="KW-1134">Transmembrane beta strand</keyword>
<dbReference type="InterPro" id="IPR039910">
    <property type="entry name" value="D15-like"/>
</dbReference>
<proteinExistence type="predicted"/>
<feature type="domain" description="Bacterial surface antigen (D15)" evidence="5">
    <location>
        <begin position="215"/>
        <end position="497"/>
    </location>
</feature>
<dbReference type="PANTHER" id="PTHR12815:SF18">
    <property type="entry name" value="SORTING AND ASSEMBLY MACHINERY COMPONENT 50 HOMOLOG"/>
    <property type="match status" value="1"/>
</dbReference>
<dbReference type="InterPro" id="IPR000184">
    <property type="entry name" value="Bac_surfAg_D15"/>
</dbReference>
<dbReference type="Gene3D" id="3.10.20.310">
    <property type="entry name" value="membrane protein fhac"/>
    <property type="match status" value="1"/>
</dbReference>
<keyword evidence="8" id="KW-1185">Reference proteome</keyword>
<dbReference type="EMBL" id="MQWB01000001">
    <property type="protein sequence ID" value="OZC02732.1"/>
    <property type="molecule type" value="Genomic_DNA"/>
</dbReference>